<dbReference type="PRINTS" id="PR00368">
    <property type="entry name" value="FADPNR"/>
</dbReference>
<accession>G8XB74</accession>
<evidence type="ECO:0000259" key="10">
    <source>
        <dbReference type="Pfam" id="PF07992"/>
    </source>
</evidence>
<dbReference type="InterPro" id="IPR054585">
    <property type="entry name" value="NDH2-like_C"/>
</dbReference>
<keyword evidence="7" id="KW-0520">NAD</keyword>
<dbReference type="GeneID" id="60757325"/>
<dbReference type="EMBL" id="CP003222">
    <property type="protein sequence ID" value="AEW86042.1"/>
    <property type="molecule type" value="Genomic_DNA"/>
</dbReference>
<dbReference type="InterPro" id="IPR036188">
    <property type="entry name" value="FAD/NAD-bd_sf"/>
</dbReference>
<dbReference type="RefSeq" id="WP_014165321.1">
    <property type="nucleotide sequence ID" value="NC_016510.2"/>
</dbReference>
<dbReference type="InterPro" id="IPR023753">
    <property type="entry name" value="FAD/NAD-binding_dom"/>
</dbReference>
<dbReference type="KEGG" id="fco:FCOL_06105"/>
<evidence type="ECO:0000256" key="8">
    <source>
        <dbReference type="ARBA" id="ARBA00047599"/>
    </source>
</evidence>
<evidence type="ECO:0000256" key="3">
    <source>
        <dbReference type="ARBA" id="ARBA00022630"/>
    </source>
</evidence>
<dbReference type="InterPro" id="IPR045024">
    <property type="entry name" value="NDH-2"/>
</dbReference>
<dbReference type="Gene3D" id="3.50.50.100">
    <property type="match status" value="1"/>
</dbReference>
<keyword evidence="3" id="KW-0285">Flavoprotein</keyword>
<keyword evidence="9" id="KW-1133">Transmembrane helix</keyword>
<sequence length="434" mass="48992">MNIPQSSKKRVVIIGGGFAGIALAKKLRNKNFQVVLIDKHNHHTFQPLLYQVATGGLEAGSIAYPIRKVIQGCTDFYFRLTTVKEIDPNHQKVLSEIGDIHYDYLVIATGSKTNYFGNKEIERNSMSMKTIPQSLNIRSLILENFEEAVLTKDELERNALMNFVLVGGGPTGVELAGALAEMKKAIFQKDYPDLDIQKMQIHLIQSGDRILNTMTEKSSIASENFLKELGVKIWKNVRVTNYDGRTITTNTNLVLDAATVIWTAGVQGACIHGLPEESVVERVERIRVNEFNQVKGFENIFAIGDIASMESELYPQGHPMMAQPAIQQGNLLADNLLNLQQNKSMKAFVYDDKGSMATIGRNLAVVDLPKCHFNGVFAWFVWMFVHLFSLIGFKNKAVVFLNWVYNYIRFDREGRLIIRPYKKKSFITFTSDEI</sequence>
<dbReference type="eggNOG" id="COG1252">
    <property type="taxonomic scope" value="Bacteria"/>
</dbReference>
<comment type="similarity">
    <text evidence="1">Belongs to the NADH dehydrogenase family.</text>
</comment>
<keyword evidence="13" id="KW-1185">Reference proteome</keyword>
<organism evidence="12 13">
    <name type="scientific">Flavobacterium columnare (strain ATCC 49512 / CIP 103533 / TG 44/87)</name>
    <dbReference type="NCBI Taxonomy" id="1041826"/>
    <lineage>
        <taxon>Bacteria</taxon>
        <taxon>Pseudomonadati</taxon>
        <taxon>Bacteroidota</taxon>
        <taxon>Flavobacteriia</taxon>
        <taxon>Flavobacteriales</taxon>
        <taxon>Flavobacteriaceae</taxon>
        <taxon>Flavobacterium</taxon>
    </lineage>
</organism>
<evidence type="ECO:0000256" key="4">
    <source>
        <dbReference type="ARBA" id="ARBA00022827"/>
    </source>
</evidence>
<dbReference type="HOGENOM" id="CLU_021377_7_1_10"/>
<evidence type="ECO:0000256" key="2">
    <source>
        <dbReference type="ARBA" id="ARBA00012637"/>
    </source>
</evidence>
<dbReference type="Proteomes" id="UP000005638">
    <property type="component" value="Chromosome"/>
</dbReference>
<keyword evidence="9" id="KW-0472">Membrane</keyword>
<dbReference type="GO" id="GO:0050136">
    <property type="term" value="F:NADH dehydrogenase (quinone) (non-electrogenic) activity"/>
    <property type="evidence" value="ECO:0007669"/>
    <property type="project" value="UniProtKB-EC"/>
</dbReference>
<evidence type="ECO:0000313" key="13">
    <source>
        <dbReference type="Proteomes" id="UP000005638"/>
    </source>
</evidence>
<reference evidence="12 13" key="1">
    <citation type="journal article" date="2012" name="J. Bacteriol.">
        <title>Genome Sequence of the Fish Pathogen Flavobacterium columnare ATCC 49512.</title>
        <authorList>
            <person name="Tekedar H.C."/>
            <person name="Karsi A."/>
            <person name="Gillaspy A.F."/>
            <person name="Dyer D.W."/>
            <person name="Benton N.R."/>
            <person name="Zaitshik J."/>
            <person name="Vamenta S."/>
            <person name="Banes M.M."/>
            <person name="Gulsoy N."/>
            <person name="Aboko-Cole M."/>
            <person name="Waldbieser G.C."/>
            <person name="Lawrence M.L."/>
        </authorList>
    </citation>
    <scope>NUCLEOTIDE SEQUENCE [LARGE SCALE GENOMIC DNA]</scope>
    <source>
        <strain evidence="13">ATCC 49512 / CIP 103533 / TG 44/87</strain>
    </source>
</reference>
<evidence type="ECO:0000256" key="9">
    <source>
        <dbReference type="SAM" id="Phobius"/>
    </source>
</evidence>
<evidence type="ECO:0000256" key="5">
    <source>
        <dbReference type="ARBA" id="ARBA00022946"/>
    </source>
</evidence>
<keyword evidence="5" id="KW-0809">Transit peptide</keyword>
<evidence type="ECO:0000256" key="7">
    <source>
        <dbReference type="ARBA" id="ARBA00023027"/>
    </source>
</evidence>
<keyword evidence="9" id="KW-0812">Transmembrane</keyword>
<keyword evidence="6" id="KW-0560">Oxidoreductase</keyword>
<dbReference type="AlphaFoldDB" id="G8XB74"/>
<dbReference type="PRINTS" id="PR00411">
    <property type="entry name" value="PNDRDTASEI"/>
</dbReference>
<gene>
    <name evidence="12" type="ordered locus">FCOL_06105</name>
</gene>
<dbReference type="SUPFAM" id="SSF51905">
    <property type="entry name" value="FAD/NAD(P)-binding domain"/>
    <property type="match status" value="2"/>
</dbReference>
<feature type="domain" description="External alternative NADH-ubiquinone oxidoreductase-like C-terminal" evidence="11">
    <location>
        <begin position="353"/>
        <end position="408"/>
    </location>
</feature>
<evidence type="ECO:0000256" key="1">
    <source>
        <dbReference type="ARBA" id="ARBA00005272"/>
    </source>
</evidence>
<proteinExistence type="inferred from homology"/>
<protein>
    <recommendedName>
        <fullName evidence="2">NADH:ubiquinone reductase (non-electrogenic)</fullName>
        <ecNumber evidence="2">1.6.5.9</ecNumber>
    </recommendedName>
</protein>
<dbReference type="PANTHER" id="PTHR43706:SF47">
    <property type="entry name" value="EXTERNAL NADH-UBIQUINONE OXIDOREDUCTASE 1, MITOCHONDRIAL-RELATED"/>
    <property type="match status" value="1"/>
</dbReference>
<evidence type="ECO:0000259" key="11">
    <source>
        <dbReference type="Pfam" id="PF22366"/>
    </source>
</evidence>
<keyword evidence="4" id="KW-0274">FAD</keyword>
<dbReference type="EC" id="1.6.5.9" evidence="2"/>
<dbReference type="Pfam" id="PF07992">
    <property type="entry name" value="Pyr_redox_2"/>
    <property type="match status" value="1"/>
</dbReference>
<dbReference type="Pfam" id="PF22366">
    <property type="entry name" value="NDH2_C"/>
    <property type="match status" value="1"/>
</dbReference>
<feature type="transmembrane region" description="Helical" evidence="9">
    <location>
        <begin position="376"/>
        <end position="393"/>
    </location>
</feature>
<feature type="domain" description="FAD/NAD(P)-binding" evidence="10">
    <location>
        <begin position="10"/>
        <end position="329"/>
    </location>
</feature>
<comment type="catalytic activity">
    <reaction evidence="8">
        <text>a quinone + NADH + H(+) = a quinol + NAD(+)</text>
        <dbReference type="Rhea" id="RHEA:46160"/>
        <dbReference type="ChEBI" id="CHEBI:15378"/>
        <dbReference type="ChEBI" id="CHEBI:24646"/>
        <dbReference type="ChEBI" id="CHEBI:57540"/>
        <dbReference type="ChEBI" id="CHEBI:57945"/>
        <dbReference type="ChEBI" id="CHEBI:132124"/>
        <dbReference type="EC" id="1.6.5.9"/>
    </reaction>
</comment>
<name>G8XB74_FLACA</name>
<evidence type="ECO:0000256" key="6">
    <source>
        <dbReference type="ARBA" id="ARBA00023002"/>
    </source>
</evidence>
<dbReference type="PANTHER" id="PTHR43706">
    <property type="entry name" value="NADH DEHYDROGENASE"/>
    <property type="match status" value="1"/>
</dbReference>
<dbReference type="STRING" id="1041826.FCOL_06105"/>
<evidence type="ECO:0000313" key="12">
    <source>
        <dbReference type="EMBL" id="AEW86042.1"/>
    </source>
</evidence>